<dbReference type="Gene3D" id="3.30.360.10">
    <property type="entry name" value="Dihydrodipicolinate Reductase, domain 2"/>
    <property type="match status" value="1"/>
</dbReference>
<dbReference type="PANTHER" id="PTHR43818">
    <property type="entry name" value="BCDNA.GH03377"/>
    <property type="match status" value="1"/>
</dbReference>
<evidence type="ECO:0000313" key="5">
    <source>
        <dbReference type="Proteomes" id="UP000093737"/>
    </source>
</evidence>
<feature type="domain" description="Gfo/Idh/MocA-like oxidoreductase N-terminal" evidence="2">
    <location>
        <begin position="5"/>
        <end position="127"/>
    </location>
</feature>
<keyword evidence="1" id="KW-0560">Oxidoreductase</keyword>
<sequence length="371" mass="38566">MVQRFRVGIVGLQSGRSWAARAHVPALRALSESFEIVGVANTSKASAEAAAAEVGLAKAFSDVAELIAAPEVDIVTVAVKVPHHFEIVKAAIKAGKHVYCEWPLGNGLAEAEEMAALVRAKGVLGVVGTQAPFAPEIAHLRQLIATGYVGDVLSTSLVACGGALQGSGTIPDKKTYGYLLDRANGASILTIPVGHTLAALMSVLGNVAEVSAILATRRPTAIAIDSGEVLPASVPDQVLVSGMLTSGVPVSVHYRGGKARDYNGLLWEINGTEGDIRISGSSGHAQMEQLVLAAARGDEKVFQPLETPVSYRAGLPHEVEPGNVARVYARMAQDLRDGTRTAPSFDDAVALHRVIAAIEKAAETGVRSAPA</sequence>
<evidence type="ECO:0000259" key="3">
    <source>
        <dbReference type="Pfam" id="PF22685"/>
    </source>
</evidence>
<evidence type="ECO:0000259" key="2">
    <source>
        <dbReference type="Pfam" id="PF01408"/>
    </source>
</evidence>
<feature type="domain" description="Gal80p-like C-terminal" evidence="3">
    <location>
        <begin position="135"/>
        <end position="280"/>
    </location>
</feature>
<dbReference type="Proteomes" id="UP000093737">
    <property type="component" value="Unassembled WGS sequence"/>
</dbReference>
<dbReference type="InterPro" id="IPR055080">
    <property type="entry name" value="Gal80p-like_C"/>
</dbReference>
<proteinExistence type="predicted"/>
<dbReference type="EMBL" id="LYTK01000020">
    <property type="protein sequence ID" value="OBQ62397.1"/>
    <property type="molecule type" value="Genomic_DNA"/>
</dbReference>
<organism evidence="4 5">
    <name type="scientific">Rhizobium loti</name>
    <name type="common">Mesorhizobium loti</name>
    <dbReference type="NCBI Taxonomy" id="381"/>
    <lineage>
        <taxon>Bacteria</taxon>
        <taxon>Pseudomonadati</taxon>
        <taxon>Pseudomonadota</taxon>
        <taxon>Alphaproteobacteria</taxon>
        <taxon>Hyphomicrobiales</taxon>
        <taxon>Phyllobacteriaceae</taxon>
        <taxon>Mesorhizobium</taxon>
    </lineage>
</organism>
<dbReference type="AlphaFoldDB" id="A0AA91F4Z0"/>
<comment type="caution">
    <text evidence="4">The sequence shown here is derived from an EMBL/GenBank/DDBJ whole genome shotgun (WGS) entry which is preliminary data.</text>
</comment>
<dbReference type="InterPro" id="IPR050463">
    <property type="entry name" value="Gfo/Idh/MocA_oxidrdct_glycsds"/>
</dbReference>
<dbReference type="Pfam" id="PF01408">
    <property type="entry name" value="GFO_IDH_MocA"/>
    <property type="match status" value="1"/>
</dbReference>
<evidence type="ECO:0000256" key="1">
    <source>
        <dbReference type="ARBA" id="ARBA00023002"/>
    </source>
</evidence>
<dbReference type="PANTHER" id="PTHR43818:SF11">
    <property type="entry name" value="BCDNA.GH03377"/>
    <property type="match status" value="1"/>
</dbReference>
<dbReference type="GO" id="GO:0000166">
    <property type="term" value="F:nucleotide binding"/>
    <property type="evidence" value="ECO:0007669"/>
    <property type="project" value="InterPro"/>
</dbReference>
<reference evidence="4 5" key="1">
    <citation type="submission" date="2016-05" db="EMBL/GenBank/DDBJ databases">
        <authorList>
            <person name="Ramsay J.P."/>
        </authorList>
    </citation>
    <scope>NUCLEOTIDE SEQUENCE [LARGE SCALE GENOMIC DNA]</scope>
    <source>
        <strain evidence="4 5">NZP2042</strain>
    </source>
</reference>
<dbReference type="GO" id="GO:0016491">
    <property type="term" value="F:oxidoreductase activity"/>
    <property type="evidence" value="ECO:0007669"/>
    <property type="project" value="UniProtKB-KW"/>
</dbReference>
<accession>A0AA91F4Z0</accession>
<evidence type="ECO:0000313" key="4">
    <source>
        <dbReference type="EMBL" id="OBQ62397.1"/>
    </source>
</evidence>
<gene>
    <name evidence="4" type="ORF">A8145_21530</name>
</gene>
<dbReference type="Pfam" id="PF22685">
    <property type="entry name" value="Gal80p_C-like"/>
    <property type="match status" value="1"/>
</dbReference>
<protein>
    <submittedName>
        <fullName evidence="4">Oxidoreductase</fullName>
    </submittedName>
</protein>
<dbReference type="SUPFAM" id="SSF55347">
    <property type="entry name" value="Glyceraldehyde-3-phosphate dehydrogenase-like, C-terminal domain"/>
    <property type="match status" value="1"/>
</dbReference>
<dbReference type="SUPFAM" id="SSF51735">
    <property type="entry name" value="NAD(P)-binding Rossmann-fold domains"/>
    <property type="match status" value="1"/>
</dbReference>
<dbReference type="Gene3D" id="3.40.50.720">
    <property type="entry name" value="NAD(P)-binding Rossmann-like Domain"/>
    <property type="match status" value="1"/>
</dbReference>
<name>A0AA91F4Z0_RHILI</name>
<dbReference type="InterPro" id="IPR000683">
    <property type="entry name" value="Gfo/Idh/MocA-like_OxRdtase_N"/>
</dbReference>
<dbReference type="InterPro" id="IPR036291">
    <property type="entry name" value="NAD(P)-bd_dom_sf"/>
</dbReference>